<evidence type="ECO:0000313" key="3">
    <source>
        <dbReference type="Proteomes" id="UP001446871"/>
    </source>
</evidence>
<accession>A0ABR1U2H4</accession>
<protein>
    <submittedName>
        <fullName evidence="2">Uncharacterized protein</fullName>
    </submittedName>
</protein>
<keyword evidence="3" id="KW-1185">Reference proteome</keyword>
<name>A0ABR1U2H4_9PEZI</name>
<evidence type="ECO:0000313" key="2">
    <source>
        <dbReference type="EMBL" id="KAK8053110.1"/>
    </source>
</evidence>
<dbReference type="Proteomes" id="UP001446871">
    <property type="component" value="Unassembled WGS sequence"/>
</dbReference>
<gene>
    <name evidence="2" type="ORF">PG996_012411</name>
</gene>
<reference evidence="2 3" key="1">
    <citation type="submission" date="2023-01" db="EMBL/GenBank/DDBJ databases">
        <title>Analysis of 21 Apiospora genomes using comparative genomics revels a genus with tremendous synthesis potential of carbohydrate active enzymes and secondary metabolites.</title>
        <authorList>
            <person name="Sorensen T."/>
        </authorList>
    </citation>
    <scope>NUCLEOTIDE SEQUENCE [LARGE SCALE GENOMIC DNA]</scope>
    <source>
        <strain evidence="2 3">CBS 83171</strain>
    </source>
</reference>
<evidence type="ECO:0000256" key="1">
    <source>
        <dbReference type="SAM" id="MobiDB-lite"/>
    </source>
</evidence>
<sequence length="107" mass="11676">MYLDETEATEPPAGDASPDEGHSLPVCSEPPELVDSISFYIVSLSYGGRSELVYLLGTLRGVVHWYECEDAIRRGQFRDLKAVPKGSLEVHDTYTTGDHNSDGTSAV</sequence>
<comment type="caution">
    <text evidence="2">The sequence shown here is derived from an EMBL/GenBank/DDBJ whole genome shotgun (WGS) entry which is preliminary data.</text>
</comment>
<feature type="region of interest" description="Disordered" evidence="1">
    <location>
        <begin position="1"/>
        <end position="28"/>
    </location>
</feature>
<proteinExistence type="predicted"/>
<dbReference type="EMBL" id="JAQQWM010000008">
    <property type="protein sequence ID" value="KAK8053110.1"/>
    <property type="molecule type" value="Genomic_DNA"/>
</dbReference>
<organism evidence="2 3">
    <name type="scientific">Apiospora saccharicola</name>
    <dbReference type="NCBI Taxonomy" id="335842"/>
    <lineage>
        <taxon>Eukaryota</taxon>
        <taxon>Fungi</taxon>
        <taxon>Dikarya</taxon>
        <taxon>Ascomycota</taxon>
        <taxon>Pezizomycotina</taxon>
        <taxon>Sordariomycetes</taxon>
        <taxon>Xylariomycetidae</taxon>
        <taxon>Amphisphaeriales</taxon>
        <taxon>Apiosporaceae</taxon>
        <taxon>Apiospora</taxon>
    </lineage>
</organism>